<dbReference type="InterPro" id="IPR029044">
    <property type="entry name" value="Nucleotide-diphossugar_trans"/>
</dbReference>
<gene>
    <name evidence="5" type="ORF">FOZ76_21785</name>
</gene>
<organism evidence="5 6">
    <name type="scientific">Verticiella sediminum</name>
    <dbReference type="NCBI Taxonomy" id="1247510"/>
    <lineage>
        <taxon>Bacteria</taxon>
        <taxon>Pseudomonadati</taxon>
        <taxon>Pseudomonadota</taxon>
        <taxon>Betaproteobacteria</taxon>
        <taxon>Burkholderiales</taxon>
        <taxon>Alcaligenaceae</taxon>
        <taxon>Verticiella</taxon>
    </lineage>
</organism>
<dbReference type="RefSeq" id="WP_143950368.1">
    <property type="nucleotide sequence ID" value="NZ_BAABMB010000003.1"/>
</dbReference>
<dbReference type="OrthoDB" id="9802649at2"/>
<evidence type="ECO:0000256" key="1">
    <source>
        <dbReference type="ARBA" id="ARBA00006739"/>
    </source>
</evidence>
<keyword evidence="3 5" id="KW-0808">Transferase</keyword>
<comment type="caution">
    <text evidence="5">The sequence shown here is derived from an EMBL/GenBank/DDBJ whole genome shotgun (WGS) entry which is preliminary data.</text>
</comment>
<comment type="similarity">
    <text evidence="1">Belongs to the glycosyltransferase 2 family.</text>
</comment>
<dbReference type="PANTHER" id="PTHR43685:SF5">
    <property type="entry name" value="GLYCOSYLTRANSFERASE EPSE-RELATED"/>
    <property type="match status" value="1"/>
</dbReference>
<dbReference type="InterPro" id="IPR001173">
    <property type="entry name" value="Glyco_trans_2-like"/>
</dbReference>
<proteinExistence type="inferred from homology"/>
<evidence type="ECO:0000313" key="5">
    <source>
        <dbReference type="EMBL" id="TSH90451.1"/>
    </source>
</evidence>
<feature type="domain" description="Glycosyltransferase 2-like" evidence="4">
    <location>
        <begin position="51"/>
        <end position="165"/>
    </location>
</feature>
<evidence type="ECO:0000256" key="2">
    <source>
        <dbReference type="ARBA" id="ARBA00022676"/>
    </source>
</evidence>
<dbReference type="SUPFAM" id="SSF53448">
    <property type="entry name" value="Nucleotide-diphospho-sugar transferases"/>
    <property type="match status" value="1"/>
</dbReference>
<dbReference type="GO" id="GO:0016757">
    <property type="term" value="F:glycosyltransferase activity"/>
    <property type="evidence" value="ECO:0007669"/>
    <property type="project" value="UniProtKB-KW"/>
</dbReference>
<accession>A0A556AC41</accession>
<sequence length="353" mass="39093">MSLPTISRVLAAWGVGGCVRRLSIAIAQSPWTLPAAAPSVPADARLARVAVLLCTYHGQRYLGEQLESIARQTHGRWRLWVSDDGSQDDTPAILDAYRSAWPAGRMAIRPGPRAGVARNFLQLACLDAVGEEADYFAYSDQDDIWEPDKLERAVAWLQRVPADVPALYCSRTRLVDENNAEIGLSPLFTRPASFANALVQNIGGGNTMVFNRAARALLRETGAGVPAALHDWWTYLVVIGCGGQVHYDAYPGLRYRQHRSNQFGSNATWLAKAVRIRALWRGRFRQWNDGNIAALRMLAPRLTPANRDLLERFAKARDMRLVPRLVHLKACGIHRQTMLGNLGLLAAAVLKKI</sequence>
<keyword evidence="2" id="KW-0328">Glycosyltransferase</keyword>
<keyword evidence="6" id="KW-1185">Reference proteome</keyword>
<dbReference type="PANTHER" id="PTHR43685">
    <property type="entry name" value="GLYCOSYLTRANSFERASE"/>
    <property type="match status" value="1"/>
</dbReference>
<dbReference type="AlphaFoldDB" id="A0A556AC41"/>
<reference evidence="5 6" key="1">
    <citation type="submission" date="2019-07" db="EMBL/GenBank/DDBJ databases">
        <title>Qingshengfaniella alkalisoli gen. nov., sp. nov., isolated from saline soil.</title>
        <authorList>
            <person name="Xu L."/>
            <person name="Huang X.-X."/>
            <person name="Sun J.-Q."/>
        </authorList>
    </citation>
    <scope>NUCLEOTIDE SEQUENCE [LARGE SCALE GENOMIC DNA]</scope>
    <source>
        <strain evidence="5 6">DSM 27279</strain>
    </source>
</reference>
<evidence type="ECO:0000256" key="3">
    <source>
        <dbReference type="ARBA" id="ARBA00022679"/>
    </source>
</evidence>
<dbReference type="Gene3D" id="3.90.550.10">
    <property type="entry name" value="Spore Coat Polysaccharide Biosynthesis Protein SpsA, Chain A"/>
    <property type="match status" value="1"/>
</dbReference>
<evidence type="ECO:0000259" key="4">
    <source>
        <dbReference type="Pfam" id="PF00535"/>
    </source>
</evidence>
<dbReference type="Proteomes" id="UP000318405">
    <property type="component" value="Unassembled WGS sequence"/>
</dbReference>
<evidence type="ECO:0000313" key="6">
    <source>
        <dbReference type="Proteomes" id="UP000318405"/>
    </source>
</evidence>
<dbReference type="EMBL" id="VLTJ01000039">
    <property type="protein sequence ID" value="TSH90451.1"/>
    <property type="molecule type" value="Genomic_DNA"/>
</dbReference>
<dbReference type="Pfam" id="PF00535">
    <property type="entry name" value="Glycos_transf_2"/>
    <property type="match status" value="1"/>
</dbReference>
<dbReference type="CDD" id="cd04196">
    <property type="entry name" value="GT_2_like_d"/>
    <property type="match status" value="1"/>
</dbReference>
<name>A0A556AC41_9BURK</name>
<protein>
    <submittedName>
        <fullName evidence="5">Glycosyltransferase family 2 protein</fullName>
    </submittedName>
</protein>
<dbReference type="InterPro" id="IPR050834">
    <property type="entry name" value="Glycosyltransf_2"/>
</dbReference>